<dbReference type="PROSITE" id="PS00070">
    <property type="entry name" value="ALDEHYDE_DEHYDR_CYS"/>
    <property type="match status" value="1"/>
</dbReference>
<dbReference type="FunFam" id="3.40.309.10:FF:000002">
    <property type="entry name" value="Methylmalonate-semialdehyde dehydrogenase (Acylating)"/>
    <property type="match status" value="1"/>
</dbReference>
<feature type="domain" description="Aldehyde dehydrogenase" evidence="5">
    <location>
        <begin position="65"/>
        <end position="526"/>
    </location>
</feature>
<evidence type="ECO:0000256" key="3">
    <source>
        <dbReference type="ARBA" id="ARBA00023002"/>
    </source>
</evidence>
<dbReference type="InterPro" id="IPR010061">
    <property type="entry name" value="MeMal-semiAld_DH"/>
</dbReference>
<proteinExistence type="inferred from homology"/>
<dbReference type="InterPro" id="IPR015590">
    <property type="entry name" value="Aldehyde_DH_dom"/>
</dbReference>
<evidence type="ECO:0000256" key="1">
    <source>
        <dbReference type="ARBA" id="ARBA00009986"/>
    </source>
</evidence>
<dbReference type="AlphaFoldDB" id="A0A165W5T1"/>
<gene>
    <name evidence="6" type="ORF">NEOLEDRAFT_1186605</name>
</gene>
<evidence type="ECO:0000256" key="4">
    <source>
        <dbReference type="ARBA" id="ARBA00023027"/>
    </source>
</evidence>
<dbReference type="EC" id="1.2.1.27" evidence="2"/>
<evidence type="ECO:0000256" key="2">
    <source>
        <dbReference type="ARBA" id="ARBA00013048"/>
    </source>
</evidence>
<dbReference type="GO" id="GO:0006574">
    <property type="term" value="P:L-valine catabolic process"/>
    <property type="evidence" value="ECO:0007669"/>
    <property type="project" value="TreeGrafter"/>
</dbReference>
<name>A0A165W5T1_9AGAM</name>
<dbReference type="FunFam" id="3.40.605.10:FF:000003">
    <property type="entry name" value="Methylmalonate-semialdehyde dehydrogenase [acylating]"/>
    <property type="match status" value="1"/>
</dbReference>
<dbReference type="InParanoid" id="A0A165W5T1"/>
<keyword evidence="7" id="KW-1185">Reference proteome</keyword>
<dbReference type="NCBIfam" id="TIGR01722">
    <property type="entry name" value="MMSDH"/>
    <property type="match status" value="1"/>
</dbReference>
<protein>
    <recommendedName>
        <fullName evidence="2">methylmalonate-semialdehyde dehydrogenase (CoA acylating)</fullName>
        <ecNumber evidence="2">1.2.1.27</ecNumber>
    </recommendedName>
</protein>
<dbReference type="GO" id="GO:0006210">
    <property type="term" value="P:thymine catabolic process"/>
    <property type="evidence" value="ECO:0007669"/>
    <property type="project" value="TreeGrafter"/>
</dbReference>
<keyword evidence="4" id="KW-0520">NAD</keyword>
<evidence type="ECO:0000313" key="6">
    <source>
        <dbReference type="EMBL" id="KZT30702.1"/>
    </source>
</evidence>
<dbReference type="PANTHER" id="PTHR43866:SF3">
    <property type="entry name" value="METHYLMALONATE-SEMIALDEHYDE DEHYDROGENASE [ACYLATING], MITOCHONDRIAL"/>
    <property type="match status" value="1"/>
</dbReference>
<dbReference type="InterPro" id="IPR016160">
    <property type="entry name" value="Ald_DH_CS_CYS"/>
</dbReference>
<dbReference type="Pfam" id="PF00171">
    <property type="entry name" value="Aldedh"/>
    <property type="match status" value="1"/>
</dbReference>
<evidence type="ECO:0000259" key="5">
    <source>
        <dbReference type="Pfam" id="PF00171"/>
    </source>
</evidence>
<dbReference type="CDD" id="cd07085">
    <property type="entry name" value="ALDH_F6_MMSDH"/>
    <property type="match status" value="1"/>
</dbReference>
<dbReference type="GO" id="GO:0005739">
    <property type="term" value="C:mitochondrion"/>
    <property type="evidence" value="ECO:0007669"/>
    <property type="project" value="TreeGrafter"/>
</dbReference>
<accession>A0A165W5T1</accession>
<sequence length="549" mass="58901">MSVSRISRWGVKQTRQYGTKVSASSKPPLSGLNATVRAKAEQLSAQWKGTSASGNNTKNYIGGEFVESKASELIEVVDPATQTVLTRVPETTSSEFDQAVNAAEEAFKTWRKTSVLTRQRFAMELQHQIRQNGDALATSIVLEQGKTFQDAHGDVLRGLQVVEAACGIPSLLLGDKIEVSRDMDSETRRLPLGVCASVAPFNFPAMIPLWTIPMALTTGNTLVLKPSERDPGAAMIIAELCERAGLPPGVLNVVHGTIPTVNAICDHPTIKAISFVGGDRAGRHIYERGTKNGKRVQANLGAKNHAVVMSDANKNLALNSIIGAAFGAAGQRCMAISVAVLVGTAQSWLPELVERAKKLNVNGGFEKGVDYGPVISPAAKKRIESIIASAEEEGGRIHLDGRGYQVPEYPDGNWVGPTVIEAVTTMRCYKEEIFGPVLTVIAADTLDDALDIINANKYGNGAAIFTQSGATARKFESQVEVGQIGVNVPIPVPLPMFSWSGNRGSFLGDIAFYGKSGINFYTQNKTTTSLWRQEDATGNRASVDMPTHH</sequence>
<organism evidence="6 7">
    <name type="scientific">Neolentinus lepideus HHB14362 ss-1</name>
    <dbReference type="NCBI Taxonomy" id="1314782"/>
    <lineage>
        <taxon>Eukaryota</taxon>
        <taxon>Fungi</taxon>
        <taxon>Dikarya</taxon>
        <taxon>Basidiomycota</taxon>
        <taxon>Agaricomycotina</taxon>
        <taxon>Agaricomycetes</taxon>
        <taxon>Gloeophyllales</taxon>
        <taxon>Gloeophyllaceae</taxon>
        <taxon>Neolentinus</taxon>
    </lineage>
</organism>
<dbReference type="Proteomes" id="UP000076761">
    <property type="component" value="Unassembled WGS sequence"/>
</dbReference>
<reference evidence="6 7" key="1">
    <citation type="journal article" date="2016" name="Mol. Biol. Evol.">
        <title>Comparative Genomics of Early-Diverging Mushroom-Forming Fungi Provides Insights into the Origins of Lignocellulose Decay Capabilities.</title>
        <authorList>
            <person name="Nagy L.G."/>
            <person name="Riley R."/>
            <person name="Tritt A."/>
            <person name="Adam C."/>
            <person name="Daum C."/>
            <person name="Floudas D."/>
            <person name="Sun H."/>
            <person name="Yadav J.S."/>
            <person name="Pangilinan J."/>
            <person name="Larsson K.H."/>
            <person name="Matsuura K."/>
            <person name="Barry K."/>
            <person name="Labutti K."/>
            <person name="Kuo R."/>
            <person name="Ohm R.A."/>
            <person name="Bhattacharya S.S."/>
            <person name="Shirouzu T."/>
            <person name="Yoshinaga Y."/>
            <person name="Martin F.M."/>
            <person name="Grigoriev I.V."/>
            <person name="Hibbett D.S."/>
        </authorList>
    </citation>
    <scope>NUCLEOTIDE SEQUENCE [LARGE SCALE GENOMIC DNA]</scope>
    <source>
        <strain evidence="6 7">HHB14362 ss-1</strain>
    </source>
</reference>
<dbReference type="Gene3D" id="3.40.605.10">
    <property type="entry name" value="Aldehyde Dehydrogenase, Chain A, domain 1"/>
    <property type="match status" value="1"/>
</dbReference>
<dbReference type="InterPro" id="IPR016162">
    <property type="entry name" value="Ald_DH_N"/>
</dbReference>
<dbReference type="PANTHER" id="PTHR43866">
    <property type="entry name" value="MALONATE-SEMIALDEHYDE DEHYDROGENASE"/>
    <property type="match status" value="1"/>
</dbReference>
<evidence type="ECO:0000313" key="7">
    <source>
        <dbReference type="Proteomes" id="UP000076761"/>
    </source>
</evidence>
<dbReference type="GO" id="GO:0004491">
    <property type="term" value="F:methylmalonate-semialdehyde dehydrogenase (acylating, NAD) activity"/>
    <property type="evidence" value="ECO:0007669"/>
    <property type="project" value="UniProtKB-EC"/>
</dbReference>
<keyword evidence="3" id="KW-0560">Oxidoreductase</keyword>
<dbReference type="Gene3D" id="3.40.309.10">
    <property type="entry name" value="Aldehyde Dehydrogenase, Chain A, domain 2"/>
    <property type="match status" value="1"/>
</dbReference>
<dbReference type="InterPro" id="IPR016163">
    <property type="entry name" value="Ald_DH_C"/>
</dbReference>
<dbReference type="InterPro" id="IPR016161">
    <property type="entry name" value="Ald_DH/histidinol_DH"/>
</dbReference>
<comment type="similarity">
    <text evidence="1">Belongs to the aldehyde dehydrogenase family.</text>
</comment>
<dbReference type="SUPFAM" id="SSF53720">
    <property type="entry name" value="ALDH-like"/>
    <property type="match status" value="1"/>
</dbReference>
<dbReference type="OrthoDB" id="310895at2759"/>
<dbReference type="STRING" id="1314782.A0A165W5T1"/>
<dbReference type="EMBL" id="KV425551">
    <property type="protein sequence ID" value="KZT30702.1"/>
    <property type="molecule type" value="Genomic_DNA"/>
</dbReference>